<dbReference type="InterPro" id="IPR052896">
    <property type="entry name" value="GGT-like_enzyme"/>
</dbReference>
<dbReference type="InParanoid" id="A0A5J5EWY3"/>
<sequence>MFGHNLKSLEGDAPQISPFITFPSRRSVVHSTHGIVACTQPLAAQAGLKVLRDGGNAADAAVAVAAVLNVTEPTSTGIGGDAFCLFYSAKEKKVRGINASGRAPEKLTLERARKDLGLDGASKRRFVDKAGKEPVLRIPMGHIHAVTVPGAAAGWCDVVEKFGSGNLGMKEVLAEAVRYAEEGFAVSELAARFWSESLKNVERASPKTKGEILKGGKRPPRVGEIMKMPLLAKVFRRLAEQGRKGFYEGEVAEAIVAAVKERGGVMELEDLRKMGEVGAEEVTPIGIEWEGVKVWECAPNGQGMVALMALGILEALEKRGVVKTLGGEDKGWGHNQTEYLHAVIEALRIAFADGHWWISDPDFSKIPIDELLDKSYLYSRSELFDPARVNPDINHGSPAFQSTDTVYFSVTDSEGNGCSFINSIFGGFGSGVVPKDCGFVLQNRGGGFSLSEGHPNVLAPGKRPYHTIIPGMVTDIEGKKLKAVFGNMGGFMQPQGHVQLMLNGLRCGMDPQRMVDAPRILIGASYDPEVLVVHLEEGIDEETVRGLREKGHSIVVAKSYDRAMFGRAQVIAQSWDHEEGMRVWSAGSDCRGDGHAVAY</sequence>
<gene>
    <name evidence="1" type="ORF">FN846DRAFT_778628</name>
</gene>
<dbReference type="PANTHER" id="PTHR43881:SF1">
    <property type="entry name" value="GAMMA-GLUTAMYLTRANSPEPTIDASE (AFU_ORTHOLOGUE AFUA_4G13580)"/>
    <property type="match status" value="1"/>
</dbReference>
<keyword evidence="1" id="KW-0378">Hydrolase</keyword>
<dbReference type="SUPFAM" id="SSF56235">
    <property type="entry name" value="N-terminal nucleophile aminohydrolases (Ntn hydrolases)"/>
    <property type="match status" value="1"/>
</dbReference>
<dbReference type="Gene3D" id="3.60.20.40">
    <property type="match status" value="1"/>
</dbReference>
<evidence type="ECO:0000313" key="2">
    <source>
        <dbReference type="Proteomes" id="UP000326924"/>
    </source>
</evidence>
<dbReference type="OrthoDB" id="2015213at2759"/>
<dbReference type="Proteomes" id="UP000326924">
    <property type="component" value="Unassembled WGS sequence"/>
</dbReference>
<name>A0A5J5EWY3_9PEZI</name>
<evidence type="ECO:0000313" key="1">
    <source>
        <dbReference type="EMBL" id="KAA8906001.1"/>
    </source>
</evidence>
<proteinExistence type="predicted"/>
<keyword evidence="2" id="KW-1185">Reference proteome</keyword>
<dbReference type="PRINTS" id="PR01210">
    <property type="entry name" value="GGTRANSPTASE"/>
</dbReference>
<dbReference type="InterPro" id="IPR043137">
    <property type="entry name" value="GGT_ssub_C"/>
</dbReference>
<dbReference type="Pfam" id="PF01019">
    <property type="entry name" value="G_glu_transpept"/>
    <property type="match status" value="1"/>
</dbReference>
<dbReference type="Gene3D" id="1.10.246.130">
    <property type="match status" value="1"/>
</dbReference>
<reference evidence="1 2" key="1">
    <citation type="submission" date="2019-09" db="EMBL/GenBank/DDBJ databases">
        <title>Draft genome of the ectomycorrhizal ascomycete Sphaerosporella brunnea.</title>
        <authorList>
            <consortium name="DOE Joint Genome Institute"/>
            <person name="Benucci G.M."/>
            <person name="Marozzi G."/>
            <person name="Antonielli L."/>
            <person name="Sanchez S."/>
            <person name="Marco P."/>
            <person name="Wang X."/>
            <person name="Falini L.B."/>
            <person name="Barry K."/>
            <person name="Haridas S."/>
            <person name="Lipzen A."/>
            <person name="Labutti K."/>
            <person name="Grigoriev I.V."/>
            <person name="Murat C."/>
            <person name="Martin F."/>
            <person name="Albertini E."/>
            <person name="Donnini D."/>
            <person name="Bonito G."/>
        </authorList>
    </citation>
    <scope>NUCLEOTIDE SEQUENCE [LARGE SCALE GENOMIC DNA]</scope>
    <source>
        <strain evidence="1 2">Sb_GMNB300</strain>
    </source>
</reference>
<accession>A0A5J5EWY3</accession>
<dbReference type="InterPro" id="IPR043138">
    <property type="entry name" value="GGT_lsub"/>
</dbReference>
<comment type="caution">
    <text evidence="1">The sequence shown here is derived from an EMBL/GenBank/DDBJ whole genome shotgun (WGS) entry which is preliminary data.</text>
</comment>
<dbReference type="InterPro" id="IPR029055">
    <property type="entry name" value="Ntn_hydrolases_N"/>
</dbReference>
<dbReference type="AlphaFoldDB" id="A0A5J5EWY3"/>
<dbReference type="EMBL" id="VXIS01000093">
    <property type="protein sequence ID" value="KAA8906001.1"/>
    <property type="molecule type" value="Genomic_DNA"/>
</dbReference>
<dbReference type="PANTHER" id="PTHR43881">
    <property type="entry name" value="GAMMA-GLUTAMYLTRANSPEPTIDASE (AFU_ORTHOLOGUE AFUA_4G13580)"/>
    <property type="match status" value="1"/>
</dbReference>
<organism evidence="1 2">
    <name type="scientific">Sphaerosporella brunnea</name>
    <dbReference type="NCBI Taxonomy" id="1250544"/>
    <lineage>
        <taxon>Eukaryota</taxon>
        <taxon>Fungi</taxon>
        <taxon>Dikarya</taxon>
        <taxon>Ascomycota</taxon>
        <taxon>Pezizomycotina</taxon>
        <taxon>Pezizomycetes</taxon>
        <taxon>Pezizales</taxon>
        <taxon>Pyronemataceae</taxon>
        <taxon>Sphaerosporella</taxon>
    </lineage>
</organism>
<protein>
    <submittedName>
        <fullName evidence="1">Nucleophile aminohydrolase</fullName>
    </submittedName>
</protein>
<dbReference type="GO" id="GO:0016787">
    <property type="term" value="F:hydrolase activity"/>
    <property type="evidence" value="ECO:0007669"/>
    <property type="project" value="UniProtKB-KW"/>
</dbReference>